<keyword evidence="2" id="KW-1185">Reference proteome</keyword>
<sequence>MGRDGEGLPFPLRGHPAACRGRAEAIKKEMWMISKRQEADRQFLKVSRKEKAQQTTSKSRSITDADKARRDVKTTDLRKQREARDAGQAEGGLKKAT</sequence>
<evidence type="ECO:0000313" key="2">
    <source>
        <dbReference type="Proteomes" id="UP000616151"/>
    </source>
</evidence>
<accession>A0ACC5QX79</accession>
<evidence type="ECO:0000313" key="1">
    <source>
        <dbReference type="EMBL" id="MBK1864988.1"/>
    </source>
</evidence>
<comment type="caution">
    <text evidence="1">The sequence shown here is derived from an EMBL/GenBank/DDBJ whole genome shotgun (WGS) entry which is preliminary data.</text>
</comment>
<reference evidence="1" key="1">
    <citation type="submission" date="2021-01" db="EMBL/GenBank/DDBJ databases">
        <authorList>
            <person name="Sun Q."/>
        </authorList>
    </citation>
    <scope>NUCLEOTIDE SEQUENCE</scope>
    <source>
        <strain evidence="1">YIM B02566</strain>
    </source>
</reference>
<organism evidence="1 2">
    <name type="scientific">Taklimakanibacter albus</name>
    <dbReference type="NCBI Taxonomy" id="2800327"/>
    <lineage>
        <taxon>Bacteria</taxon>
        <taxon>Pseudomonadati</taxon>
        <taxon>Pseudomonadota</taxon>
        <taxon>Alphaproteobacteria</taxon>
        <taxon>Hyphomicrobiales</taxon>
        <taxon>Aestuariivirgaceae</taxon>
        <taxon>Taklimakanibacter</taxon>
    </lineage>
</organism>
<dbReference type="Proteomes" id="UP000616151">
    <property type="component" value="Unassembled WGS sequence"/>
</dbReference>
<dbReference type="EMBL" id="JAENHL010000004">
    <property type="protein sequence ID" value="MBK1864988.1"/>
    <property type="molecule type" value="Genomic_DNA"/>
</dbReference>
<protein>
    <submittedName>
        <fullName evidence="1">Uncharacterized protein</fullName>
    </submittedName>
</protein>
<gene>
    <name evidence="1" type="ORF">JHL16_01390</name>
</gene>
<name>A0ACC5QX79_9HYPH</name>
<proteinExistence type="predicted"/>